<evidence type="ECO:0000313" key="1">
    <source>
        <dbReference type="EMBL" id="QCV57177.1"/>
    </source>
</evidence>
<evidence type="ECO:0000313" key="2">
    <source>
        <dbReference type="Proteomes" id="UP000304840"/>
    </source>
</evidence>
<protein>
    <submittedName>
        <fullName evidence="1">Uncharacterized protein</fullName>
    </submittedName>
</protein>
<dbReference type="Proteomes" id="UP000304840">
    <property type="component" value="Chromosome"/>
</dbReference>
<dbReference type="RefSeq" id="WP_138425485.1">
    <property type="nucleotide sequence ID" value="NZ_CP010992.1"/>
</dbReference>
<accession>A0AAJ3ZJM5</accession>
<dbReference type="EMBL" id="CP010992">
    <property type="protein sequence ID" value="QCV57177.1"/>
    <property type="molecule type" value="Genomic_DNA"/>
</dbReference>
<gene>
    <name evidence="1" type="ORF">UN65_14975</name>
</gene>
<dbReference type="AlphaFoldDB" id="A0AAJ3ZJM5"/>
<proteinExistence type="predicted"/>
<organism evidence="1 2">
    <name type="scientific">Flavobacterium columnare</name>
    <dbReference type="NCBI Taxonomy" id="996"/>
    <lineage>
        <taxon>Bacteria</taxon>
        <taxon>Pseudomonadati</taxon>
        <taxon>Bacteroidota</taxon>
        <taxon>Flavobacteriia</taxon>
        <taxon>Flavobacteriales</taxon>
        <taxon>Flavobacteriaceae</taxon>
        <taxon>Flavobacterium</taxon>
    </lineage>
</organism>
<sequence>MDTKLKKLLILLFILPLGGCKHINKKHDKMTQENFSYGVGGSNAVPTIFVLIMPELQVLMVNKYSSNNTSFHR</sequence>
<reference evidence="2" key="1">
    <citation type="submission" date="2016-03" db="EMBL/GenBank/DDBJ databases">
        <title>Flavobacterium columnare strain B185, complete genome.</title>
        <authorList>
            <person name="Sundberg L.-R."/>
            <person name="Papponen P."/>
            <person name="Laanto E."/>
        </authorList>
    </citation>
    <scope>NUCLEOTIDE SEQUENCE [LARGE SCALE GENOMIC DNA]</scope>
    <source>
        <strain evidence="2">B185</strain>
    </source>
</reference>
<reference evidence="1 2" key="2">
    <citation type="submission" date="2019-05" db="EMBL/GenBank/DDBJ databases">
        <authorList>
            <person name="Ravantti J.J."/>
        </authorList>
    </citation>
    <scope>NUCLEOTIDE SEQUENCE [LARGE SCALE GENOMIC DNA]</scope>
    <source>
        <strain evidence="1 2">B185</strain>
    </source>
</reference>
<name>A0AAJ3ZJM5_9FLAO</name>